<proteinExistence type="predicted"/>
<dbReference type="Proteomes" id="UP001519325">
    <property type="component" value="Unassembled WGS sequence"/>
</dbReference>
<organism evidence="1 2">
    <name type="scientific">Nocardia goodfellowii</name>
    <dbReference type="NCBI Taxonomy" id="882446"/>
    <lineage>
        <taxon>Bacteria</taxon>
        <taxon>Bacillati</taxon>
        <taxon>Actinomycetota</taxon>
        <taxon>Actinomycetes</taxon>
        <taxon>Mycobacteriales</taxon>
        <taxon>Nocardiaceae</taxon>
        <taxon>Nocardia</taxon>
    </lineage>
</organism>
<gene>
    <name evidence="1" type="ORF">BJ987_002493</name>
</gene>
<keyword evidence="2" id="KW-1185">Reference proteome</keyword>
<evidence type="ECO:0000313" key="1">
    <source>
        <dbReference type="EMBL" id="MBP2189592.1"/>
    </source>
</evidence>
<protein>
    <submittedName>
        <fullName evidence="1">Uncharacterized protein</fullName>
    </submittedName>
</protein>
<dbReference type="EMBL" id="JAGGMR010000001">
    <property type="protein sequence ID" value="MBP2189592.1"/>
    <property type="molecule type" value="Genomic_DNA"/>
</dbReference>
<name>A0ABS4QD32_9NOCA</name>
<comment type="caution">
    <text evidence="1">The sequence shown here is derived from an EMBL/GenBank/DDBJ whole genome shotgun (WGS) entry which is preliminary data.</text>
</comment>
<reference evidence="1 2" key="1">
    <citation type="submission" date="2021-03" db="EMBL/GenBank/DDBJ databases">
        <title>Sequencing the genomes of 1000 actinobacteria strains.</title>
        <authorList>
            <person name="Klenk H.-P."/>
        </authorList>
    </citation>
    <scope>NUCLEOTIDE SEQUENCE [LARGE SCALE GENOMIC DNA]</scope>
    <source>
        <strain evidence="1 2">DSM 45516</strain>
    </source>
</reference>
<accession>A0ABS4QD32</accession>
<sequence length="77" mass="8773">MNDPWAVYGHNRWRANKWILHKHRGVLHQIALPHLQCVPGDGTSRQSCARLAQFIEICDQHGWVIPATVQRSPALQG</sequence>
<evidence type="ECO:0000313" key="2">
    <source>
        <dbReference type="Proteomes" id="UP001519325"/>
    </source>
</evidence>